<protein>
    <submittedName>
        <fullName evidence="2">Uncharacterized protein</fullName>
    </submittedName>
</protein>
<organism evidence="2 3">
    <name type="scientific">Umezakia ovalisporum FSS-43</name>
    <dbReference type="NCBI Taxonomy" id="2740520"/>
    <lineage>
        <taxon>Bacteria</taxon>
        <taxon>Bacillati</taxon>
        <taxon>Cyanobacteriota</taxon>
        <taxon>Cyanophyceae</taxon>
        <taxon>Nostocales</taxon>
        <taxon>Nodulariaceae</taxon>
        <taxon>Umezakia</taxon>
    </lineage>
</organism>
<accession>A0ABT6K7P5</accession>
<proteinExistence type="predicted"/>
<keyword evidence="3" id="KW-1185">Reference proteome</keyword>
<evidence type="ECO:0000313" key="3">
    <source>
        <dbReference type="Proteomes" id="UP001159371"/>
    </source>
</evidence>
<dbReference type="GeneID" id="83685613"/>
<comment type="caution">
    <text evidence="2">The sequence shown here is derived from an EMBL/GenBank/DDBJ whole genome shotgun (WGS) entry which is preliminary data.</text>
</comment>
<feature type="region of interest" description="Disordered" evidence="1">
    <location>
        <begin position="1"/>
        <end position="27"/>
    </location>
</feature>
<name>A0ABT6K7P5_9CYAN</name>
<dbReference type="EMBL" id="JANQDO010000090">
    <property type="protein sequence ID" value="MDH6058035.1"/>
    <property type="molecule type" value="Genomic_DNA"/>
</dbReference>
<dbReference type="Proteomes" id="UP001159371">
    <property type="component" value="Unassembled WGS sequence"/>
</dbReference>
<feature type="compositionally biased region" description="Basic and acidic residues" evidence="1">
    <location>
        <begin position="1"/>
        <end position="10"/>
    </location>
</feature>
<evidence type="ECO:0000256" key="1">
    <source>
        <dbReference type="SAM" id="MobiDB-lite"/>
    </source>
</evidence>
<evidence type="ECO:0000313" key="2">
    <source>
        <dbReference type="EMBL" id="MDH6058035.1"/>
    </source>
</evidence>
<dbReference type="RefSeq" id="WP_280649861.1">
    <property type="nucleotide sequence ID" value="NZ_JANQDO010000090.1"/>
</dbReference>
<gene>
    <name evidence="2" type="ORF">NWP19_14940</name>
</gene>
<sequence length="54" mass="6196">MVDEFTRESLLEQETDLDRPPPQNTIIAKHQNSGLETDFSFQALNSFENLSNNL</sequence>
<reference evidence="2 3" key="1">
    <citation type="journal article" date="2023" name="J. Phycol.">
        <title>Chrysosporum ovalisporum is synonymous with the true-branching cyanobacterium Umezakia natans (Nostocales/Aphanizomenonaceae).</title>
        <authorList>
            <person name="McGregor G.B."/>
            <person name="Sendall B.C."/>
            <person name="Niiyama Y."/>
            <person name="Tuji A."/>
            <person name="Willis A."/>
        </authorList>
    </citation>
    <scope>NUCLEOTIDE SEQUENCE [LARGE SCALE GENOMIC DNA]</scope>
    <source>
        <strain evidence="2 3">FSS-43</strain>
    </source>
</reference>